<sequence>MSSSSSSLVSTTDILDGNTFIELLTPPQQAMPVWGKHAGQVKLSSQGRQQQLLTVVSVVQQQSGCSQKLPRMESKRESNNPALASLGSRTSDEAVSSFFDGKAASEEGEECISMASKNPSKRDNQGASIDLWSEMEWNGSDGESKHEPQRRCCNGGLLCACDEGGHP</sequence>
<dbReference type="EMBL" id="CAICTM010001117">
    <property type="protein sequence ID" value="CAB9520613.1"/>
    <property type="molecule type" value="Genomic_DNA"/>
</dbReference>
<proteinExistence type="predicted"/>
<accession>A0A9N8HMH7</accession>
<protein>
    <submittedName>
        <fullName evidence="2">Uncharacterized protein</fullName>
    </submittedName>
</protein>
<evidence type="ECO:0000256" key="1">
    <source>
        <dbReference type="SAM" id="MobiDB-lite"/>
    </source>
</evidence>
<dbReference type="Proteomes" id="UP001153069">
    <property type="component" value="Unassembled WGS sequence"/>
</dbReference>
<comment type="caution">
    <text evidence="2">The sequence shown here is derived from an EMBL/GenBank/DDBJ whole genome shotgun (WGS) entry which is preliminary data.</text>
</comment>
<reference evidence="2" key="1">
    <citation type="submission" date="2020-06" db="EMBL/GenBank/DDBJ databases">
        <authorList>
            <consortium name="Plant Systems Biology data submission"/>
        </authorList>
    </citation>
    <scope>NUCLEOTIDE SEQUENCE</scope>
    <source>
        <strain evidence="2">D6</strain>
    </source>
</reference>
<keyword evidence="3" id="KW-1185">Reference proteome</keyword>
<dbReference type="AlphaFoldDB" id="A0A9N8HMH7"/>
<evidence type="ECO:0000313" key="3">
    <source>
        <dbReference type="Proteomes" id="UP001153069"/>
    </source>
</evidence>
<gene>
    <name evidence="2" type="ORF">SEMRO_1119_G243280.1</name>
</gene>
<feature type="region of interest" description="Disordered" evidence="1">
    <location>
        <begin position="64"/>
        <end position="150"/>
    </location>
</feature>
<evidence type="ECO:0000313" key="2">
    <source>
        <dbReference type="EMBL" id="CAB9520613.1"/>
    </source>
</evidence>
<organism evidence="2 3">
    <name type="scientific">Seminavis robusta</name>
    <dbReference type="NCBI Taxonomy" id="568900"/>
    <lineage>
        <taxon>Eukaryota</taxon>
        <taxon>Sar</taxon>
        <taxon>Stramenopiles</taxon>
        <taxon>Ochrophyta</taxon>
        <taxon>Bacillariophyta</taxon>
        <taxon>Bacillariophyceae</taxon>
        <taxon>Bacillariophycidae</taxon>
        <taxon>Naviculales</taxon>
        <taxon>Naviculaceae</taxon>
        <taxon>Seminavis</taxon>
    </lineage>
</organism>
<name>A0A9N8HMH7_9STRA</name>